<dbReference type="SUPFAM" id="SSF53474">
    <property type="entry name" value="alpha/beta-Hydrolases"/>
    <property type="match status" value="1"/>
</dbReference>
<accession>A0A553WK18</accession>
<feature type="signal peptide" evidence="4">
    <location>
        <begin position="1"/>
        <end position="19"/>
    </location>
</feature>
<dbReference type="InterPro" id="IPR029058">
    <property type="entry name" value="AB_hydrolase_fold"/>
</dbReference>
<dbReference type="RefSeq" id="WP_143775918.1">
    <property type="nucleotide sequence ID" value="NZ_VKKU01000001.1"/>
</dbReference>
<keyword evidence="1 6" id="KW-0378">Hydrolase</keyword>
<feature type="domain" description="PET hydrolase/cutinase-like" evidence="5">
    <location>
        <begin position="126"/>
        <end position="218"/>
    </location>
</feature>
<dbReference type="Pfam" id="PF12740">
    <property type="entry name" value="PETase"/>
    <property type="match status" value="1"/>
</dbReference>
<dbReference type="AlphaFoldDB" id="A0A553WK18"/>
<gene>
    <name evidence="6" type="ORF">FOM92_06340</name>
</gene>
<keyword evidence="2" id="KW-0442">Lipid degradation</keyword>
<keyword evidence="7" id="KW-1185">Reference proteome</keyword>
<dbReference type="EMBL" id="VKKU01000001">
    <property type="protein sequence ID" value="TSB05003.1"/>
    <property type="molecule type" value="Genomic_DNA"/>
</dbReference>
<reference evidence="6 7" key="1">
    <citation type="submission" date="2019-07" db="EMBL/GenBank/DDBJ databases">
        <authorList>
            <person name="Park M."/>
        </authorList>
    </citation>
    <scope>NUCLEOTIDE SEQUENCE [LARGE SCALE GENOMIC DNA]</scope>
    <source>
        <strain evidence="6 7">KCTC32445</strain>
    </source>
</reference>
<evidence type="ECO:0000256" key="4">
    <source>
        <dbReference type="SAM" id="SignalP"/>
    </source>
</evidence>
<organism evidence="6 7">
    <name type="scientific">Sphingorhabdus contaminans</name>
    <dbReference type="NCBI Taxonomy" id="1343899"/>
    <lineage>
        <taxon>Bacteria</taxon>
        <taxon>Pseudomonadati</taxon>
        <taxon>Pseudomonadota</taxon>
        <taxon>Alphaproteobacteria</taxon>
        <taxon>Sphingomonadales</taxon>
        <taxon>Sphingomonadaceae</taxon>
        <taxon>Sphingorhabdus</taxon>
    </lineage>
</organism>
<evidence type="ECO:0000256" key="2">
    <source>
        <dbReference type="ARBA" id="ARBA00022963"/>
    </source>
</evidence>
<dbReference type="PANTHER" id="PTHR10272">
    <property type="entry name" value="PLATELET-ACTIVATING FACTOR ACETYLHYDROLASE"/>
    <property type="match status" value="1"/>
</dbReference>
<evidence type="ECO:0000256" key="1">
    <source>
        <dbReference type="ARBA" id="ARBA00022801"/>
    </source>
</evidence>
<evidence type="ECO:0000256" key="3">
    <source>
        <dbReference type="ARBA" id="ARBA00023098"/>
    </source>
</evidence>
<evidence type="ECO:0000313" key="7">
    <source>
        <dbReference type="Proteomes" id="UP000320160"/>
    </source>
</evidence>
<evidence type="ECO:0000313" key="6">
    <source>
        <dbReference type="EMBL" id="TSB05003.1"/>
    </source>
</evidence>
<dbReference type="PANTHER" id="PTHR10272:SF0">
    <property type="entry name" value="PLATELET-ACTIVATING FACTOR ACETYLHYDROLASE"/>
    <property type="match status" value="1"/>
</dbReference>
<dbReference type="Proteomes" id="UP000320160">
    <property type="component" value="Unassembled WGS sequence"/>
</dbReference>
<name>A0A553WK18_9SPHN</name>
<comment type="caution">
    <text evidence="6">The sequence shown here is derived from an EMBL/GenBank/DDBJ whole genome shotgun (WGS) entry which is preliminary data.</text>
</comment>
<dbReference type="GO" id="GO:0016042">
    <property type="term" value="P:lipid catabolic process"/>
    <property type="evidence" value="ECO:0007669"/>
    <property type="project" value="UniProtKB-KW"/>
</dbReference>
<dbReference type="Gene3D" id="3.40.50.1820">
    <property type="entry name" value="alpha/beta hydrolase"/>
    <property type="match status" value="1"/>
</dbReference>
<protein>
    <submittedName>
        <fullName evidence="6">Dienelactone hydrolase</fullName>
    </submittedName>
</protein>
<sequence>MIRALLCWTLVLCALPVQAQVPSKPGVDAPELAFMGPSHVGYRTLTFIHKEQPDVENAVGVEAPVVMRDRPLRVSLWYPAQEPKADATPVVYRDSLWGEPPREPVAFSQKGMAIANAVAQGHGHPLVIISHGYSNNPAVMTWLSENLASKGYVVAAIHHQDPNPYTSSATTRAAPNFYRPRDIAFVTARLRTDLGDQIDPAKVALIGYSQGGYGVLTSGGAGLDPDGPNMSLVAGGWLKKVARGTKGAESLKVPGVKAIVALAPAGGMPKSAWGAEGLKEITAPLLLIQGDQDPVVDYKSGALAVFGAAINAERYLLTYKQAGHSIALNPVPEEMRGSVWDMDWFEDPIWRQDRINAINLHFITAFLAVHLRGDIDKQSYLTVEDSDSDTGEWNALAGTPWGAYSPGSPEATLWKGFQRRHARGMELRHAPPAK</sequence>
<feature type="chain" id="PRO_5022006057" evidence="4">
    <location>
        <begin position="20"/>
        <end position="434"/>
    </location>
</feature>
<dbReference type="OrthoDB" id="9814760at2"/>
<dbReference type="GO" id="GO:0003847">
    <property type="term" value="F:1-alkyl-2-acetylglycerophosphocholine esterase activity"/>
    <property type="evidence" value="ECO:0007669"/>
    <property type="project" value="TreeGrafter"/>
</dbReference>
<proteinExistence type="predicted"/>
<keyword evidence="3" id="KW-0443">Lipid metabolism</keyword>
<keyword evidence="4" id="KW-0732">Signal</keyword>
<evidence type="ECO:0000259" key="5">
    <source>
        <dbReference type="Pfam" id="PF12740"/>
    </source>
</evidence>
<dbReference type="InterPro" id="IPR041127">
    <property type="entry name" value="PET_hydrolase/cutinase-like"/>
</dbReference>